<comment type="caution">
    <text evidence="4">The sequence shown here is derived from an EMBL/GenBank/DDBJ whole genome shotgun (WGS) entry which is preliminary data.</text>
</comment>
<evidence type="ECO:0000256" key="1">
    <source>
        <dbReference type="SAM" id="MobiDB-lite"/>
    </source>
</evidence>
<evidence type="ECO:0000313" key="5">
    <source>
        <dbReference type="Proteomes" id="UP000596902"/>
    </source>
</evidence>
<reference evidence="4" key="2">
    <citation type="submission" date="2020-08" db="EMBL/GenBank/DDBJ databases">
        <title>Draft Genome Sequence of Cumin Blight Pathogen Alternaria burnsii.</title>
        <authorList>
            <person name="Feng Z."/>
        </authorList>
    </citation>
    <scope>NUCLEOTIDE SEQUENCE</scope>
    <source>
        <strain evidence="4">CBS107.38</strain>
    </source>
</reference>
<feature type="region of interest" description="Disordered" evidence="1">
    <location>
        <begin position="405"/>
        <end position="436"/>
    </location>
</feature>
<name>A0A8H7EHF3_9PLEO</name>
<feature type="compositionally biased region" description="Low complexity" evidence="1">
    <location>
        <begin position="320"/>
        <end position="333"/>
    </location>
</feature>
<feature type="transmembrane region" description="Helical" evidence="2">
    <location>
        <begin position="12"/>
        <end position="33"/>
    </location>
</feature>
<evidence type="ECO:0000256" key="2">
    <source>
        <dbReference type="SAM" id="Phobius"/>
    </source>
</evidence>
<keyword evidence="2" id="KW-0472">Membrane</keyword>
<organism evidence="4 5">
    <name type="scientific">Alternaria burnsii</name>
    <dbReference type="NCBI Taxonomy" id="1187904"/>
    <lineage>
        <taxon>Eukaryota</taxon>
        <taxon>Fungi</taxon>
        <taxon>Dikarya</taxon>
        <taxon>Ascomycota</taxon>
        <taxon>Pezizomycotina</taxon>
        <taxon>Dothideomycetes</taxon>
        <taxon>Pleosporomycetidae</taxon>
        <taxon>Pleosporales</taxon>
        <taxon>Pleosporineae</taxon>
        <taxon>Pleosporaceae</taxon>
        <taxon>Alternaria</taxon>
        <taxon>Alternaria sect. Alternaria</taxon>
    </lineage>
</organism>
<evidence type="ECO:0000313" key="4">
    <source>
        <dbReference type="EMBL" id="KAF7678835.1"/>
    </source>
</evidence>
<keyword evidence="5" id="KW-1185">Reference proteome</keyword>
<reference evidence="4" key="1">
    <citation type="submission" date="2020-01" db="EMBL/GenBank/DDBJ databases">
        <authorList>
            <person name="Feng Z.H.Z."/>
        </authorList>
    </citation>
    <scope>NUCLEOTIDE SEQUENCE</scope>
    <source>
        <strain evidence="4">CBS107.38</strain>
    </source>
</reference>
<dbReference type="EMBL" id="JAAABM010000003">
    <property type="protein sequence ID" value="KAF7678835.1"/>
    <property type="molecule type" value="Genomic_DNA"/>
</dbReference>
<feature type="region of interest" description="Disordered" evidence="1">
    <location>
        <begin position="306"/>
        <end position="392"/>
    </location>
</feature>
<dbReference type="Proteomes" id="UP000596902">
    <property type="component" value="Unassembled WGS sequence"/>
</dbReference>
<gene>
    <name evidence="4" type="ORF">GT037_002583</name>
</gene>
<sequence>MPPRALSTHPYVSFLSGAFGGMFLTIGLTYILYPRRGYQLFGFSTAPNTPAAWSLPEWALVERIMIIAMTDIWSGNILLPDNNAIREISLASQNPASSPTLPATSLHFLTTVDTSKIPLYLAAGPSLDVWTTEEATQAWFESILLNNPPPGKTTSHDVRQWWDLARSQSPIGILVQVQRGEEEDVHRPRVTEILFYGTIAASSTSELPTPPSSSPYVDNAHGEVLPELRVHALPLSSDLLHTTIDIPGVTEPQFLPPLHNSHVAPKSPKRNRDLFEEATIQYKKARGRGGRAVSAAAARVSESQNVYTHRKSSLSIDTKASSYSDSRPPSASDHLSRPTSHRISRSPSISSDTRPLSRKGLPESHARRSNLSQVATVPIQPEEPTTESRNKDALVKVVMAAMRMHGLQQRKQNRSRRASATGAEESQQLSEEAAAEEAVKDDDYKLIYHQTYKGASLALRKHMSTVPLHATPDKMRDVVEKLLTLFLSDPLAEPEPVPVPVESVATPGDKSRIGLFGSAHGHASPFDLPSTQRRPGMMRAVTDSHVYTGSPVTRLRTSHLIHAPHCNNMRSSISALALLASGASAAAVPWIWDVTSFSSICSAAACRYSFHVSAPSGPSGQPSFDASFCSGTSVQGGYKACGVVGIRATRLRSSAAA</sequence>
<dbReference type="InterPro" id="IPR041260">
    <property type="entry name" value="Sld7_C"/>
</dbReference>
<feature type="compositionally biased region" description="Polar residues" evidence="1">
    <location>
        <begin position="306"/>
        <end position="319"/>
    </location>
</feature>
<evidence type="ECO:0000259" key="3">
    <source>
        <dbReference type="Pfam" id="PF18596"/>
    </source>
</evidence>
<feature type="domain" description="Sld7 C-terminal" evidence="3">
    <location>
        <begin position="387"/>
        <end position="487"/>
    </location>
</feature>
<dbReference type="GeneID" id="62200808"/>
<dbReference type="RefSeq" id="XP_038788908.1">
    <property type="nucleotide sequence ID" value="XM_038927630.1"/>
</dbReference>
<dbReference type="AlphaFoldDB" id="A0A8H7EHF3"/>
<keyword evidence="2" id="KW-0812">Transmembrane</keyword>
<dbReference type="Pfam" id="PF18596">
    <property type="entry name" value="Sld7_C"/>
    <property type="match status" value="1"/>
</dbReference>
<proteinExistence type="predicted"/>
<protein>
    <recommendedName>
        <fullName evidence="3">Sld7 C-terminal domain-containing protein</fullName>
    </recommendedName>
</protein>
<keyword evidence="2" id="KW-1133">Transmembrane helix</keyword>
<feature type="compositionally biased region" description="Low complexity" evidence="1">
    <location>
        <begin position="345"/>
        <end position="354"/>
    </location>
</feature>
<feature type="compositionally biased region" description="Low complexity" evidence="1">
    <location>
        <begin position="423"/>
        <end position="432"/>
    </location>
</feature>
<accession>A0A8H7EHF3</accession>